<organism evidence="1 2">
    <name type="scientific">Gossypium klotzschianum</name>
    <dbReference type="NCBI Taxonomy" id="34286"/>
    <lineage>
        <taxon>Eukaryota</taxon>
        <taxon>Viridiplantae</taxon>
        <taxon>Streptophyta</taxon>
        <taxon>Embryophyta</taxon>
        <taxon>Tracheophyta</taxon>
        <taxon>Spermatophyta</taxon>
        <taxon>Magnoliopsida</taxon>
        <taxon>eudicotyledons</taxon>
        <taxon>Gunneridae</taxon>
        <taxon>Pentapetalae</taxon>
        <taxon>rosids</taxon>
        <taxon>malvids</taxon>
        <taxon>Malvales</taxon>
        <taxon>Malvaceae</taxon>
        <taxon>Malvoideae</taxon>
        <taxon>Gossypium</taxon>
    </lineage>
</organism>
<name>A0A7J8UND7_9ROSI</name>
<feature type="non-terminal residue" evidence="1">
    <location>
        <position position="199"/>
    </location>
</feature>
<reference evidence="1 2" key="1">
    <citation type="journal article" date="2019" name="Genome Biol. Evol.">
        <title>Insights into the evolution of the New World diploid cottons (Gossypium, subgenus Houzingenia) based on genome sequencing.</title>
        <authorList>
            <person name="Grover C.E."/>
            <person name="Arick M.A. 2nd"/>
            <person name="Thrash A."/>
            <person name="Conover J.L."/>
            <person name="Sanders W.S."/>
            <person name="Peterson D.G."/>
            <person name="Frelichowski J.E."/>
            <person name="Scheffler J.A."/>
            <person name="Scheffler B.E."/>
            <person name="Wendel J.F."/>
        </authorList>
    </citation>
    <scope>NUCLEOTIDE SEQUENCE [LARGE SCALE GENOMIC DNA]</scope>
    <source>
        <strain evidence="1">57</strain>
        <tissue evidence="1">Leaf</tissue>
    </source>
</reference>
<proteinExistence type="predicted"/>
<protein>
    <submittedName>
        <fullName evidence="1">Uncharacterized protein</fullName>
    </submittedName>
</protein>
<dbReference type="OrthoDB" id="1001815at2759"/>
<sequence length="199" mass="22655">QVHNLPHGLISKTIAKQLGDFIGRFIDYDARSITNGVRSYMQIRVRMDDISLKMVPYRETVGMSIWLKKEGDFRDVGRKGMDGNVMHEDGQILIADGKKRPKSYSNVSLVSFHKDSNKISGELINASQSTRSAELAKQSVQKFQHMLNKINPQVVFLIETKLDVKRMKWIQRRCGFGFGIDIDISTKGLHGDQLTMGWK</sequence>
<evidence type="ECO:0000313" key="1">
    <source>
        <dbReference type="EMBL" id="MBA0651967.1"/>
    </source>
</evidence>
<dbReference type="AlphaFoldDB" id="A0A7J8UND7"/>
<dbReference type="EMBL" id="JABFAB010000007">
    <property type="protein sequence ID" value="MBA0651967.1"/>
    <property type="molecule type" value="Genomic_DNA"/>
</dbReference>
<dbReference type="Proteomes" id="UP000593573">
    <property type="component" value="Unassembled WGS sequence"/>
</dbReference>
<comment type="caution">
    <text evidence="1">The sequence shown here is derived from an EMBL/GenBank/DDBJ whole genome shotgun (WGS) entry which is preliminary data.</text>
</comment>
<accession>A0A7J8UND7</accession>
<keyword evidence="2" id="KW-1185">Reference proteome</keyword>
<evidence type="ECO:0000313" key="2">
    <source>
        <dbReference type="Proteomes" id="UP000593573"/>
    </source>
</evidence>
<gene>
    <name evidence="1" type="ORF">Goklo_019257</name>
</gene>